<gene>
    <name evidence="2" type="ORF">HOP53_21040</name>
</gene>
<keyword evidence="1" id="KW-0175">Coiled coil</keyword>
<comment type="caution">
    <text evidence="2">The sequence shown here is derived from an EMBL/GenBank/DDBJ whole genome shotgun (WGS) entry which is preliminary data.</text>
</comment>
<proteinExistence type="predicted"/>
<dbReference type="RefSeq" id="WP_234271826.1">
    <property type="nucleotide sequence ID" value="NZ_JABFTX010000006.1"/>
</dbReference>
<sequence length="159" mass="18143">MKPQNFALDREQHEHASSANLRQLEAQAARQRSAERALHTITRQLGITLEPDDKGHYDAATLQAQVVDVLERRQVDPVLDATPRPSILIEAGLPFPLNELAQLEDVLAERRAQYHQLERECQALLARKQQLVLSLQGQLDLFRDQVHRGEQLLKEVRHG</sequence>
<protein>
    <submittedName>
        <fullName evidence="2">Uncharacterized protein</fullName>
    </submittedName>
</protein>
<dbReference type="Proteomes" id="UP001320168">
    <property type="component" value="Unassembled WGS sequence"/>
</dbReference>
<evidence type="ECO:0000256" key="1">
    <source>
        <dbReference type="SAM" id="Coils"/>
    </source>
</evidence>
<name>A0ABS9A925_9GAMM</name>
<evidence type="ECO:0000313" key="2">
    <source>
        <dbReference type="EMBL" id="MCE8005324.1"/>
    </source>
</evidence>
<dbReference type="EMBL" id="JABFTX010000006">
    <property type="protein sequence ID" value="MCE8005324.1"/>
    <property type="molecule type" value="Genomic_DNA"/>
</dbReference>
<evidence type="ECO:0000313" key="3">
    <source>
        <dbReference type="Proteomes" id="UP001320168"/>
    </source>
</evidence>
<feature type="coiled-coil region" evidence="1">
    <location>
        <begin position="100"/>
        <end position="134"/>
    </location>
</feature>
<reference evidence="2 3" key="1">
    <citation type="journal article" date="2021" name="Front. Microbiol.">
        <title>Aerobic Denitrification and Heterotrophic Sulfur Oxidation in the Genus Halomonas Revealed by Six Novel Species Characterizations and Genome-Based Analysis.</title>
        <authorList>
            <person name="Wang L."/>
            <person name="Shao Z."/>
        </authorList>
    </citation>
    <scope>NUCLEOTIDE SEQUENCE [LARGE SCALE GENOMIC DNA]</scope>
    <source>
        <strain evidence="2 3">MCCC 1A11081</strain>
    </source>
</reference>
<keyword evidence="3" id="KW-1185">Reference proteome</keyword>
<accession>A0ABS9A925</accession>
<organism evidence="2 3">
    <name type="scientific">Billgrantia ethanolica</name>
    <dbReference type="NCBI Taxonomy" id="2733486"/>
    <lineage>
        <taxon>Bacteria</taxon>
        <taxon>Pseudomonadati</taxon>
        <taxon>Pseudomonadota</taxon>
        <taxon>Gammaproteobacteria</taxon>
        <taxon>Oceanospirillales</taxon>
        <taxon>Halomonadaceae</taxon>
        <taxon>Billgrantia</taxon>
    </lineage>
</organism>